<dbReference type="GO" id="GO:0005737">
    <property type="term" value="C:cytoplasm"/>
    <property type="evidence" value="ECO:0007669"/>
    <property type="project" value="UniProtKB-SubCell"/>
</dbReference>
<evidence type="ECO:0000256" key="6">
    <source>
        <dbReference type="ARBA" id="ARBA00022679"/>
    </source>
</evidence>
<dbReference type="EC" id="2.5.1.72" evidence="3 12"/>
<dbReference type="AlphaFoldDB" id="A0A9D8PQD5"/>
<dbReference type="Proteomes" id="UP000809273">
    <property type="component" value="Unassembled WGS sequence"/>
</dbReference>
<feature type="binding site" evidence="12">
    <location>
        <position position="24"/>
    </location>
    <ligand>
        <name>iminosuccinate</name>
        <dbReference type="ChEBI" id="CHEBI:77875"/>
    </ligand>
</feature>
<dbReference type="InterPro" id="IPR036094">
    <property type="entry name" value="NadA_sf"/>
</dbReference>
<reference evidence="13" key="2">
    <citation type="submission" date="2021-01" db="EMBL/GenBank/DDBJ databases">
        <authorList>
            <person name="Hahn C.R."/>
            <person name="Youssef N.H."/>
            <person name="Elshahed M."/>
        </authorList>
    </citation>
    <scope>NUCLEOTIDE SEQUENCE</scope>
    <source>
        <strain evidence="13">Zod_Metabat.24</strain>
    </source>
</reference>
<reference evidence="13" key="1">
    <citation type="journal article" date="2021" name="Environ. Microbiol.">
        <title>Genomic characterization of three novel Desulfobacterota classes expand the metabolic and phylogenetic diversity of the phylum.</title>
        <authorList>
            <person name="Murphy C.L."/>
            <person name="Biggerstaff J."/>
            <person name="Eichhorn A."/>
            <person name="Ewing E."/>
            <person name="Shahan R."/>
            <person name="Soriano D."/>
            <person name="Stewart S."/>
            <person name="VanMol K."/>
            <person name="Walker R."/>
            <person name="Walters P."/>
            <person name="Elshahed M.S."/>
            <person name="Youssef N.H."/>
        </authorList>
    </citation>
    <scope>NUCLEOTIDE SEQUENCE</scope>
    <source>
        <strain evidence="13">Zod_Metabat.24</strain>
    </source>
</reference>
<comment type="pathway">
    <text evidence="2 12">Cofactor biosynthesis; NAD(+) biosynthesis; quinolinate from iminoaspartate: step 1/1.</text>
</comment>
<keyword evidence="5 12" id="KW-0662">Pyridine nucleotide biosynthesis</keyword>
<dbReference type="InterPro" id="IPR003473">
    <property type="entry name" value="NadA"/>
</dbReference>
<dbReference type="GO" id="GO:0046872">
    <property type="term" value="F:metal ion binding"/>
    <property type="evidence" value="ECO:0007669"/>
    <property type="project" value="UniProtKB-KW"/>
</dbReference>
<dbReference type="NCBIfam" id="NF006878">
    <property type="entry name" value="PRK09375.1-2"/>
    <property type="match status" value="1"/>
</dbReference>
<gene>
    <name evidence="12 13" type="primary">nadA</name>
    <name evidence="13" type="ORF">JW984_13105</name>
</gene>
<organism evidence="13 14">
    <name type="scientific">Candidatus Zymogenus saltonus</name>
    <dbReference type="NCBI Taxonomy" id="2844893"/>
    <lineage>
        <taxon>Bacteria</taxon>
        <taxon>Deltaproteobacteria</taxon>
        <taxon>Candidatus Zymogenia</taxon>
        <taxon>Candidatus Zymogeniales</taxon>
        <taxon>Candidatus Zymogenaceae</taxon>
        <taxon>Candidatus Zymogenus</taxon>
    </lineage>
</organism>
<evidence type="ECO:0000256" key="9">
    <source>
        <dbReference type="ARBA" id="ARBA00023014"/>
    </source>
</evidence>
<feature type="binding site" evidence="12">
    <location>
        <begin position="112"/>
        <end position="114"/>
    </location>
    <ligand>
        <name>iminosuccinate</name>
        <dbReference type="ChEBI" id="CHEBI:77875"/>
    </ligand>
</feature>
<comment type="function">
    <text evidence="1 12">Catalyzes the condensation of iminoaspartate with dihydroxyacetone phosphate to form quinolinate.</text>
</comment>
<evidence type="ECO:0000256" key="2">
    <source>
        <dbReference type="ARBA" id="ARBA00005065"/>
    </source>
</evidence>
<evidence type="ECO:0000256" key="1">
    <source>
        <dbReference type="ARBA" id="ARBA00003791"/>
    </source>
</evidence>
<feature type="binding site" evidence="12">
    <location>
        <position position="259"/>
    </location>
    <ligand>
        <name>[4Fe-4S] cluster</name>
        <dbReference type="ChEBI" id="CHEBI:49883"/>
    </ligand>
</feature>
<keyword evidence="4 12" id="KW-0004">4Fe-4S</keyword>
<keyword evidence="12" id="KW-0963">Cytoplasm</keyword>
<dbReference type="EMBL" id="JAFGIX010000067">
    <property type="protein sequence ID" value="MBN1574128.1"/>
    <property type="molecule type" value="Genomic_DNA"/>
</dbReference>
<accession>A0A9D8PQD5</accession>
<comment type="subcellular location">
    <subcellularLocation>
        <location evidence="12">Cytoplasm</location>
    </subcellularLocation>
</comment>
<evidence type="ECO:0000256" key="7">
    <source>
        <dbReference type="ARBA" id="ARBA00022723"/>
    </source>
</evidence>
<sequence>MKESKIIAEIRRLLKDRNGLLLAHNYQNGDVQDIADITGDSLGLSIEASKTDAEVIVFCGVHFMAESAAILSPNKTVLLPRMDAGCPMADMITKDEAVKFKESYPEAELVTYVNSTADVKSVSDVCCTSANAIRVVGSVRTDTVLMAPDKNLARYTARFTDKEVTWWEGFCPTHDNLTAEKLLETKEKHPDAEVLVHPECRPEVIDIADHVASTSGMLAHVKKSDKMKFIIGTEIGLIHPLKKGNPGKEFIPASEKMICPDMKRTTLKDIYDCLNEMKGVVEVPEDIRAKAKISLDRMLQVRRDE</sequence>
<evidence type="ECO:0000256" key="10">
    <source>
        <dbReference type="ARBA" id="ARBA00050125"/>
    </source>
</evidence>
<keyword evidence="9 12" id="KW-0411">Iron-sulfur</keyword>
<feature type="binding site" evidence="12">
    <location>
        <begin position="197"/>
        <end position="199"/>
    </location>
    <ligand>
        <name>iminosuccinate</name>
        <dbReference type="ChEBI" id="CHEBI:77875"/>
    </ligand>
</feature>
<feature type="binding site" evidence="12">
    <location>
        <position position="171"/>
    </location>
    <ligand>
        <name>[4Fe-4S] cluster</name>
        <dbReference type="ChEBI" id="CHEBI:49883"/>
    </ligand>
</feature>
<feature type="binding site" evidence="12">
    <location>
        <position position="129"/>
    </location>
    <ligand>
        <name>iminosuccinate</name>
        <dbReference type="ChEBI" id="CHEBI:77875"/>
    </ligand>
</feature>
<feature type="binding site" evidence="12">
    <location>
        <position position="41"/>
    </location>
    <ligand>
        <name>iminosuccinate</name>
        <dbReference type="ChEBI" id="CHEBI:77875"/>
    </ligand>
</feature>
<evidence type="ECO:0000256" key="5">
    <source>
        <dbReference type="ARBA" id="ARBA00022642"/>
    </source>
</evidence>
<keyword evidence="7 12" id="KW-0479">Metal-binding</keyword>
<comment type="catalytic activity">
    <reaction evidence="10">
        <text>iminosuccinate + dihydroxyacetone phosphate = quinolinate + phosphate + 2 H2O + H(+)</text>
        <dbReference type="Rhea" id="RHEA:25888"/>
        <dbReference type="ChEBI" id="CHEBI:15377"/>
        <dbReference type="ChEBI" id="CHEBI:15378"/>
        <dbReference type="ChEBI" id="CHEBI:29959"/>
        <dbReference type="ChEBI" id="CHEBI:43474"/>
        <dbReference type="ChEBI" id="CHEBI:57642"/>
        <dbReference type="ChEBI" id="CHEBI:77875"/>
        <dbReference type="EC" id="2.5.1.72"/>
    </reaction>
    <physiologicalReaction direction="left-to-right" evidence="10">
        <dbReference type="Rhea" id="RHEA:25889"/>
    </physiologicalReaction>
</comment>
<dbReference type="SUPFAM" id="SSF142754">
    <property type="entry name" value="NadA-like"/>
    <property type="match status" value="1"/>
</dbReference>
<feature type="binding site" evidence="12">
    <location>
        <position position="214"/>
    </location>
    <ligand>
        <name>iminosuccinate</name>
        <dbReference type="ChEBI" id="CHEBI:77875"/>
    </ligand>
</feature>
<name>A0A9D8PQD5_9DELT</name>
<dbReference type="FunFam" id="3.40.50.10800:FF:000001">
    <property type="entry name" value="Quinolinate synthase A"/>
    <property type="match status" value="1"/>
</dbReference>
<evidence type="ECO:0000256" key="12">
    <source>
        <dbReference type="HAMAP-Rule" id="MF_00568"/>
    </source>
</evidence>
<evidence type="ECO:0000256" key="8">
    <source>
        <dbReference type="ARBA" id="ARBA00023004"/>
    </source>
</evidence>
<dbReference type="InterPro" id="IPR023066">
    <property type="entry name" value="Quinolinate_synth_type2"/>
</dbReference>
<dbReference type="PANTHER" id="PTHR30573:SF0">
    <property type="entry name" value="QUINOLINATE SYNTHASE, CHLOROPLASTIC"/>
    <property type="match status" value="1"/>
</dbReference>
<dbReference type="Pfam" id="PF02445">
    <property type="entry name" value="NadA"/>
    <property type="match status" value="1"/>
</dbReference>
<dbReference type="HAMAP" id="MF_00568">
    <property type="entry name" value="NadA_type2"/>
    <property type="match status" value="1"/>
</dbReference>
<dbReference type="PANTHER" id="PTHR30573">
    <property type="entry name" value="QUINOLINATE SYNTHETASE A"/>
    <property type="match status" value="1"/>
</dbReference>
<dbReference type="GO" id="GO:0008987">
    <property type="term" value="F:quinolinate synthetase A activity"/>
    <property type="evidence" value="ECO:0007669"/>
    <property type="project" value="UniProtKB-UniRule"/>
</dbReference>
<keyword evidence="8 12" id="KW-0408">Iron</keyword>
<evidence type="ECO:0000313" key="13">
    <source>
        <dbReference type="EMBL" id="MBN1574128.1"/>
    </source>
</evidence>
<dbReference type="Gene3D" id="3.40.50.10800">
    <property type="entry name" value="NadA-like"/>
    <property type="match status" value="3"/>
</dbReference>
<keyword evidence="6 12" id="KW-0808">Transferase</keyword>
<feature type="binding site" evidence="12">
    <location>
        <position position="86"/>
    </location>
    <ligand>
        <name>[4Fe-4S] cluster</name>
        <dbReference type="ChEBI" id="CHEBI:49883"/>
    </ligand>
</feature>
<comment type="similarity">
    <text evidence="12">Belongs to the quinolinate synthase family. Type 2 subfamily.</text>
</comment>
<proteinExistence type="inferred from homology"/>
<dbReference type="NCBIfam" id="TIGR00550">
    <property type="entry name" value="nadA"/>
    <property type="match status" value="1"/>
</dbReference>
<dbReference type="GO" id="GO:0034628">
    <property type="term" value="P:'de novo' NAD+ biosynthetic process from L-aspartate"/>
    <property type="evidence" value="ECO:0007669"/>
    <property type="project" value="TreeGrafter"/>
</dbReference>
<evidence type="ECO:0000256" key="3">
    <source>
        <dbReference type="ARBA" id="ARBA00012669"/>
    </source>
</evidence>
<evidence type="ECO:0000256" key="4">
    <source>
        <dbReference type="ARBA" id="ARBA00022485"/>
    </source>
</evidence>
<comment type="cofactor">
    <cofactor evidence="12">
        <name>[4Fe-4S] cluster</name>
        <dbReference type="ChEBI" id="CHEBI:49883"/>
    </cofactor>
    <text evidence="12">Binds 1 [4Fe-4S] cluster per subunit.</text>
</comment>
<comment type="caution">
    <text evidence="13">The sequence shown here is derived from an EMBL/GenBank/DDBJ whole genome shotgun (WGS) entry which is preliminary data.</text>
</comment>
<dbReference type="NCBIfam" id="NF006879">
    <property type="entry name" value="PRK09375.1-4"/>
    <property type="match status" value="1"/>
</dbReference>
<dbReference type="GO" id="GO:0051539">
    <property type="term" value="F:4 iron, 4 sulfur cluster binding"/>
    <property type="evidence" value="ECO:0007669"/>
    <property type="project" value="UniProtKB-KW"/>
</dbReference>
<evidence type="ECO:0000313" key="14">
    <source>
        <dbReference type="Proteomes" id="UP000809273"/>
    </source>
</evidence>
<protein>
    <recommendedName>
        <fullName evidence="11 12">Quinolinate synthase</fullName>
        <ecNumber evidence="3 12">2.5.1.72</ecNumber>
    </recommendedName>
</protein>
<evidence type="ECO:0000256" key="11">
    <source>
        <dbReference type="ARBA" id="ARBA00073059"/>
    </source>
</evidence>